<proteinExistence type="predicted"/>
<reference evidence="1" key="1">
    <citation type="submission" date="2019-08" db="EMBL/GenBank/DDBJ databases">
        <authorList>
            <person name="Kucharzyk K."/>
            <person name="Murdoch R.W."/>
            <person name="Higgins S."/>
            <person name="Loffler F."/>
        </authorList>
    </citation>
    <scope>NUCLEOTIDE SEQUENCE</scope>
</reference>
<sequence>MIWSAQGVTGGGVFQAHRSCDISRITFFQVFPVIGMHLNDTTDSLLVSLCCVQNRRTGIHRARVNPEET</sequence>
<evidence type="ECO:0000313" key="1">
    <source>
        <dbReference type="EMBL" id="MPN46109.1"/>
    </source>
</evidence>
<organism evidence="1">
    <name type="scientific">bioreactor metagenome</name>
    <dbReference type="NCBI Taxonomy" id="1076179"/>
    <lineage>
        <taxon>unclassified sequences</taxon>
        <taxon>metagenomes</taxon>
        <taxon>ecological metagenomes</taxon>
    </lineage>
</organism>
<dbReference type="EMBL" id="VSSQ01106502">
    <property type="protein sequence ID" value="MPN46109.1"/>
    <property type="molecule type" value="Genomic_DNA"/>
</dbReference>
<gene>
    <name evidence="1" type="ORF">SDC9_193692</name>
</gene>
<name>A0A645I6T6_9ZZZZ</name>
<comment type="caution">
    <text evidence="1">The sequence shown here is derived from an EMBL/GenBank/DDBJ whole genome shotgun (WGS) entry which is preliminary data.</text>
</comment>
<accession>A0A645I6T6</accession>
<dbReference type="AlphaFoldDB" id="A0A645I6T6"/>
<protein>
    <submittedName>
        <fullName evidence="1">Uncharacterized protein</fullName>
    </submittedName>
</protein>